<feature type="domain" description="HTH lysR-type" evidence="5">
    <location>
        <begin position="8"/>
        <end position="65"/>
    </location>
</feature>
<comment type="similarity">
    <text evidence="1">Belongs to the LysR transcriptional regulatory family.</text>
</comment>
<protein>
    <submittedName>
        <fullName evidence="6">LysR family transcriptional regulator</fullName>
    </submittedName>
    <submittedName>
        <fullName evidence="7">Transcriptional regulator, LysR family</fullName>
    </submittedName>
</protein>
<evidence type="ECO:0000313" key="6">
    <source>
        <dbReference type="EMBL" id="GEN07206.1"/>
    </source>
</evidence>
<dbReference type="RefSeq" id="WP_074953321.1">
    <property type="nucleotide sequence ID" value="NZ_BJXR01000023.1"/>
</dbReference>
<evidence type="ECO:0000256" key="3">
    <source>
        <dbReference type="ARBA" id="ARBA00023125"/>
    </source>
</evidence>
<dbReference type="Proteomes" id="UP000321514">
    <property type="component" value="Unassembled WGS sequence"/>
</dbReference>
<evidence type="ECO:0000256" key="2">
    <source>
        <dbReference type="ARBA" id="ARBA00023015"/>
    </source>
</evidence>
<dbReference type="InterPro" id="IPR037402">
    <property type="entry name" value="YidZ_PBP2"/>
</dbReference>
<reference evidence="6 9" key="2">
    <citation type="submission" date="2019-07" db="EMBL/GenBank/DDBJ databases">
        <title>Whole genome shotgun sequence of Myxococcus fulvus NBRC 100333.</title>
        <authorList>
            <person name="Hosoyama A."/>
            <person name="Uohara A."/>
            <person name="Ohji S."/>
            <person name="Ichikawa N."/>
        </authorList>
    </citation>
    <scope>NUCLEOTIDE SEQUENCE [LARGE SCALE GENOMIC DNA]</scope>
    <source>
        <strain evidence="6 9">NBRC 100333</strain>
    </source>
</reference>
<dbReference type="EMBL" id="BJXR01000023">
    <property type="protein sequence ID" value="GEN07206.1"/>
    <property type="molecule type" value="Genomic_DNA"/>
</dbReference>
<dbReference type="InterPro" id="IPR005119">
    <property type="entry name" value="LysR_subst-bd"/>
</dbReference>
<dbReference type="Gene3D" id="3.40.190.10">
    <property type="entry name" value="Periplasmic binding protein-like II"/>
    <property type="match status" value="2"/>
</dbReference>
<dbReference type="Gene3D" id="1.10.10.10">
    <property type="entry name" value="Winged helix-like DNA-binding domain superfamily/Winged helix DNA-binding domain"/>
    <property type="match status" value="1"/>
</dbReference>
<dbReference type="GO" id="GO:0003700">
    <property type="term" value="F:DNA-binding transcription factor activity"/>
    <property type="evidence" value="ECO:0007669"/>
    <property type="project" value="InterPro"/>
</dbReference>
<dbReference type="AlphaFoldDB" id="A0A511SZ86"/>
<evidence type="ECO:0000313" key="9">
    <source>
        <dbReference type="Proteomes" id="UP000321514"/>
    </source>
</evidence>
<dbReference type="Proteomes" id="UP000183760">
    <property type="component" value="Unassembled WGS sequence"/>
</dbReference>
<dbReference type="InterPro" id="IPR000847">
    <property type="entry name" value="LysR_HTH_N"/>
</dbReference>
<keyword evidence="3" id="KW-0238">DNA-binding</keyword>
<dbReference type="PANTHER" id="PTHR30118">
    <property type="entry name" value="HTH-TYPE TRANSCRIPTIONAL REGULATOR LEUO-RELATED"/>
    <property type="match status" value="1"/>
</dbReference>
<proteinExistence type="inferred from homology"/>
<dbReference type="Pfam" id="PF03466">
    <property type="entry name" value="LysR_substrate"/>
    <property type="match status" value="1"/>
</dbReference>
<keyword evidence="2" id="KW-0805">Transcription regulation</keyword>
<evidence type="ECO:0000259" key="5">
    <source>
        <dbReference type="PROSITE" id="PS50931"/>
    </source>
</evidence>
<evidence type="ECO:0000256" key="4">
    <source>
        <dbReference type="ARBA" id="ARBA00023163"/>
    </source>
</evidence>
<dbReference type="Pfam" id="PF00126">
    <property type="entry name" value="HTH_1"/>
    <property type="match status" value="1"/>
</dbReference>
<sequence length="303" mass="32373">MSIQIGAIDLNLLLVLHTVLTERSVVRASERLHVTPSAISNSLARLRALLGDPLVTRKGRGIVPTPRALALAPAIGRGLREMELALHEVPFEPERCTQTFTLAVSDAGQLTWVPRIAALMRQEMPDARLSVVGIDSLVSLGDLGSGQVDLHLGLAGKGTGLHLEPLLTERTVLVARRGHPVSGKRLSARALGGLQHVRVEMVPGKSFRDAVGAAYARAGIAREVVMAVPSFTAAAAVVATTDLVATLPESLVSEKGARFAVQAVDAPTPPHTVRISMCWHERTHVDPAARYFRELVRRGVLAS</sequence>
<dbReference type="InterPro" id="IPR036388">
    <property type="entry name" value="WH-like_DNA-bd_sf"/>
</dbReference>
<organism evidence="6 9">
    <name type="scientific">Myxococcus fulvus</name>
    <dbReference type="NCBI Taxonomy" id="33"/>
    <lineage>
        <taxon>Bacteria</taxon>
        <taxon>Pseudomonadati</taxon>
        <taxon>Myxococcota</taxon>
        <taxon>Myxococcia</taxon>
        <taxon>Myxococcales</taxon>
        <taxon>Cystobacterineae</taxon>
        <taxon>Myxococcaceae</taxon>
        <taxon>Myxococcus</taxon>
    </lineage>
</organism>
<dbReference type="InterPro" id="IPR036390">
    <property type="entry name" value="WH_DNA-bd_sf"/>
</dbReference>
<dbReference type="PANTHER" id="PTHR30118:SF15">
    <property type="entry name" value="TRANSCRIPTIONAL REGULATORY PROTEIN"/>
    <property type="match status" value="1"/>
</dbReference>
<dbReference type="CDD" id="cd08417">
    <property type="entry name" value="PBP2_Nitroaromatics_like"/>
    <property type="match status" value="1"/>
</dbReference>
<reference evidence="7 8" key="1">
    <citation type="submission" date="2016-10" db="EMBL/GenBank/DDBJ databases">
        <authorList>
            <person name="Varghese N."/>
            <person name="Submissions S."/>
        </authorList>
    </citation>
    <scope>NUCLEOTIDE SEQUENCE [LARGE SCALE GENOMIC DNA]</scope>
    <source>
        <strain evidence="7 8">DSM 16525</strain>
    </source>
</reference>
<dbReference type="OrthoDB" id="109788at2"/>
<keyword evidence="4" id="KW-0804">Transcription</keyword>
<dbReference type="EMBL" id="FOIB01000004">
    <property type="protein sequence ID" value="SET97837.1"/>
    <property type="molecule type" value="Genomic_DNA"/>
</dbReference>
<evidence type="ECO:0000256" key="1">
    <source>
        <dbReference type="ARBA" id="ARBA00009437"/>
    </source>
</evidence>
<comment type="caution">
    <text evidence="6">The sequence shown here is derived from an EMBL/GenBank/DDBJ whole genome shotgun (WGS) entry which is preliminary data.</text>
</comment>
<dbReference type="InterPro" id="IPR050389">
    <property type="entry name" value="LysR-type_TF"/>
</dbReference>
<accession>A0A511SZ86</accession>
<dbReference type="STRING" id="1334629.MFUL124B02_37320"/>
<keyword evidence="8" id="KW-1185">Reference proteome</keyword>
<evidence type="ECO:0000313" key="8">
    <source>
        <dbReference type="Proteomes" id="UP000183760"/>
    </source>
</evidence>
<gene>
    <name evidence="6" type="ORF">MFU01_22430</name>
    <name evidence="7" type="ORF">SAMN05443572_104169</name>
</gene>
<dbReference type="SUPFAM" id="SSF46785">
    <property type="entry name" value="Winged helix' DNA-binding domain"/>
    <property type="match status" value="1"/>
</dbReference>
<evidence type="ECO:0000313" key="7">
    <source>
        <dbReference type="EMBL" id="SET97837.1"/>
    </source>
</evidence>
<dbReference type="SUPFAM" id="SSF53850">
    <property type="entry name" value="Periplasmic binding protein-like II"/>
    <property type="match status" value="1"/>
</dbReference>
<dbReference type="PROSITE" id="PS50931">
    <property type="entry name" value="HTH_LYSR"/>
    <property type="match status" value="1"/>
</dbReference>
<name>A0A511SZ86_MYXFU</name>
<dbReference type="GO" id="GO:0003677">
    <property type="term" value="F:DNA binding"/>
    <property type="evidence" value="ECO:0007669"/>
    <property type="project" value="UniProtKB-KW"/>
</dbReference>